<comment type="caution">
    <text evidence="1">The sequence shown here is derived from an EMBL/GenBank/DDBJ whole genome shotgun (WGS) entry which is preliminary data.</text>
</comment>
<dbReference type="EMBL" id="JBHLTR010000076">
    <property type="protein sequence ID" value="MFC0561554.1"/>
    <property type="molecule type" value="Genomic_DNA"/>
</dbReference>
<protein>
    <submittedName>
        <fullName evidence="1">Uncharacterized protein</fullName>
    </submittedName>
</protein>
<evidence type="ECO:0000313" key="2">
    <source>
        <dbReference type="Proteomes" id="UP001589833"/>
    </source>
</evidence>
<keyword evidence="2" id="KW-1185">Reference proteome</keyword>
<organism evidence="1 2">
    <name type="scientific">Halalkalibacter alkalisediminis</name>
    <dbReference type="NCBI Taxonomy" id="935616"/>
    <lineage>
        <taxon>Bacteria</taxon>
        <taxon>Bacillati</taxon>
        <taxon>Bacillota</taxon>
        <taxon>Bacilli</taxon>
        <taxon>Bacillales</taxon>
        <taxon>Bacillaceae</taxon>
        <taxon>Halalkalibacter</taxon>
    </lineage>
</organism>
<accession>A0ABV6NL96</accession>
<sequence length="71" mass="8023">MSEKKTRLSLTGAIVILSICILFSAFNISSAVRDASRNNPNNGINEYELNRFNDNFEELIKTLQEENETGQ</sequence>
<gene>
    <name evidence="1" type="ORF">ACFFH4_21860</name>
</gene>
<name>A0ABV6NL96_9BACI</name>
<dbReference type="RefSeq" id="WP_273847996.1">
    <property type="nucleotide sequence ID" value="NZ_JAQQWT010000044.1"/>
</dbReference>
<proteinExistence type="predicted"/>
<evidence type="ECO:0000313" key="1">
    <source>
        <dbReference type="EMBL" id="MFC0561554.1"/>
    </source>
</evidence>
<reference evidence="1 2" key="1">
    <citation type="submission" date="2024-09" db="EMBL/GenBank/DDBJ databases">
        <authorList>
            <person name="Sun Q."/>
            <person name="Mori K."/>
        </authorList>
    </citation>
    <scope>NUCLEOTIDE SEQUENCE [LARGE SCALE GENOMIC DNA]</scope>
    <source>
        <strain evidence="1 2">NCAIM B.02301</strain>
    </source>
</reference>
<dbReference type="Proteomes" id="UP001589833">
    <property type="component" value="Unassembled WGS sequence"/>
</dbReference>